<protein>
    <submittedName>
        <fullName evidence="1">Uncharacterized protein</fullName>
    </submittedName>
</protein>
<keyword evidence="2" id="KW-1185">Reference proteome</keyword>
<dbReference type="Proteomes" id="UP000309215">
    <property type="component" value="Unassembled WGS sequence"/>
</dbReference>
<evidence type="ECO:0000313" key="1">
    <source>
        <dbReference type="EMBL" id="TKC92093.1"/>
    </source>
</evidence>
<sequence length="157" mass="17986">MKIVFLDFNGVLNHYLMLLQEDRDTRKQFSPPAVERLNTIVKRTGARVVVSSTWREWNTVDKLRALLAKEGFVGEVLDHTPILYPRTMRLPDPNPGQTRCMEIMQWIDAQPERPTYFVAIDNMDLELLAAHHVKTESDTGLLDEHVARAVDILGGTF</sequence>
<proteinExistence type="predicted"/>
<dbReference type="RefSeq" id="WP_136936380.1">
    <property type="nucleotide sequence ID" value="NZ_SSMQ01000139.1"/>
</dbReference>
<reference evidence="1 2" key="1">
    <citation type="submission" date="2019-04" db="EMBL/GenBank/DDBJ databases">
        <authorList>
            <person name="Li Y."/>
            <person name="Wang J."/>
        </authorList>
    </citation>
    <scope>NUCLEOTIDE SEQUENCE [LARGE SCALE GENOMIC DNA]</scope>
    <source>
        <strain evidence="1 2">DSM 14668</strain>
    </source>
</reference>
<dbReference type="EMBL" id="SSMQ01000139">
    <property type="protein sequence ID" value="TKC92093.1"/>
    <property type="molecule type" value="Genomic_DNA"/>
</dbReference>
<organism evidence="1 2">
    <name type="scientific">Polyangium fumosum</name>
    <dbReference type="NCBI Taxonomy" id="889272"/>
    <lineage>
        <taxon>Bacteria</taxon>
        <taxon>Pseudomonadati</taxon>
        <taxon>Myxococcota</taxon>
        <taxon>Polyangia</taxon>
        <taxon>Polyangiales</taxon>
        <taxon>Polyangiaceae</taxon>
        <taxon>Polyangium</taxon>
    </lineage>
</organism>
<comment type="caution">
    <text evidence="1">The sequence shown here is derived from an EMBL/GenBank/DDBJ whole genome shotgun (WGS) entry which is preliminary data.</text>
</comment>
<dbReference type="AlphaFoldDB" id="A0A4U1IEH6"/>
<dbReference type="OrthoDB" id="5519656at2"/>
<gene>
    <name evidence="1" type="ORF">E8A74_50445</name>
</gene>
<name>A0A4U1IEH6_9BACT</name>
<evidence type="ECO:0000313" key="2">
    <source>
        <dbReference type="Proteomes" id="UP000309215"/>
    </source>
</evidence>
<dbReference type="Pfam" id="PF18143">
    <property type="entry name" value="HAD_SAK_2"/>
    <property type="match status" value="1"/>
</dbReference>
<accession>A0A4U1IEH6</accession>